<evidence type="ECO:0000313" key="2">
    <source>
        <dbReference type="EMBL" id="GJN88717.1"/>
    </source>
</evidence>
<organism evidence="2 3">
    <name type="scientific">Rhodotorula paludigena</name>
    <dbReference type="NCBI Taxonomy" id="86838"/>
    <lineage>
        <taxon>Eukaryota</taxon>
        <taxon>Fungi</taxon>
        <taxon>Dikarya</taxon>
        <taxon>Basidiomycota</taxon>
        <taxon>Pucciniomycotina</taxon>
        <taxon>Microbotryomycetes</taxon>
        <taxon>Sporidiobolales</taxon>
        <taxon>Sporidiobolaceae</taxon>
        <taxon>Rhodotorula</taxon>
    </lineage>
</organism>
<feature type="region of interest" description="Disordered" evidence="1">
    <location>
        <begin position="116"/>
        <end position="195"/>
    </location>
</feature>
<feature type="compositionally biased region" description="Polar residues" evidence="1">
    <location>
        <begin position="165"/>
        <end position="185"/>
    </location>
</feature>
<evidence type="ECO:0000313" key="3">
    <source>
        <dbReference type="Proteomes" id="UP001342314"/>
    </source>
</evidence>
<reference evidence="2 3" key="1">
    <citation type="submission" date="2021-12" db="EMBL/GenBank/DDBJ databases">
        <title>High titer production of polyol ester of fatty acids by Rhodotorula paludigena BS15 towards product separation-free biomass refinery.</title>
        <authorList>
            <person name="Mano J."/>
            <person name="Ono H."/>
            <person name="Tanaka T."/>
            <person name="Naito K."/>
            <person name="Sushida H."/>
            <person name="Ike M."/>
            <person name="Tokuyasu K."/>
            <person name="Kitaoka M."/>
        </authorList>
    </citation>
    <scope>NUCLEOTIDE SEQUENCE [LARGE SCALE GENOMIC DNA]</scope>
    <source>
        <strain evidence="2 3">BS15</strain>
    </source>
</reference>
<dbReference type="Proteomes" id="UP001342314">
    <property type="component" value="Unassembled WGS sequence"/>
</dbReference>
<dbReference type="EMBL" id="BQKY01000003">
    <property type="protein sequence ID" value="GJN88717.1"/>
    <property type="molecule type" value="Genomic_DNA"/>
</dbReference>
<keyword evidence="3" id="KW-1185">Reference proteome</keyword>
<dbReference type="AlphaFoldDB" id="A0AAV5GI02"/>
<sequence>MHLPHFKRLRRWRRSGGRESETARRAEPAAALSGACNGDEAPPSELVVRLDALLSPPSPHLSRHSIVLPNTVEFDATPLPVYRFGEARPRSPSPTLSAGDAYSDFLASLSRDSNLPLAPLSPAPPLHPLHQPRRPSHPYSVNSEATTLCGGGGRGDTRCELVGNDSASPVGTASDWSDASDCSQSDGEEDDAPSFRCQTAAAVERRWADE</sequence>
<gene>
    <name evidence="2" type="ORF">Rhopal_001683-T1</name>
</gene>
<protein>
    <submittedName>
        <fullName evidence="2">Uncharacterized protein</fullName>
    </submittedName>
</protein>
<comment type="caution">
    <text evidence="2">The sequence shown here is derived from an EMBL/GenBank/DDBJ whole genome shotgun (WGS) entry which is preliminary data.</text>
</comment>
<accession>A0AAV5GI02</accession>
<feature type="compositionally biased region" description="Basic residues" evidence="1">
    <location>
        <begin position="1"/>
        <end position="15"/>
    </location>
</feature>
<feature type="region of interest" description="Disordered" evidence="1">
    <location>
        <begin position="1"/>
        <end position="41"/>
    </location>
</feature>
<feature type="compositionally biased region" description="Basic and acidic residues" evidence="1">
    <location>
        <begin position="16"/>
        <end position="27"/>
    </location>
</feature>
<name>A0AAV5GI02_9BASI</name>
<evidence type="ECO:0000256" key="1">
    <source>
        <dbReference type="SAM" id="MobiDB-lite"/>
    </source>
</evidence>
<proteinExistence type="predicted"/>